<evidence type="ECO:0000256" key="4">
    <source>
        <dbReference type="SAM" id="Phobius"/>
    </source>
</evidence>
<dbReference type="PANTHER" id="PTHR22999">
    <property type="entry name" value="PX SERINE/THREONINE KINASE PXK"/>
    <property type="match status" value="1"/>
</dbReference>
<keyword evidence="4" id="KW-1133">Transmembrane helix</keyword>
<feature type="region of interest" description="Disordered" evidence="3">
    <location>
        <begin position="1019"/>
        <end position="1064"/>
    </location>
</feature>
<dbReference type="Proteomes" id="UP001279734">
    <property type="component" value="Unassembled WGS sequence"/>
</dbReference>
<feature type="compositionally biased region" description="Low complexity" evidence="3">
    <location>
        <begin position="1024"/>
        <end position="1040"/>
    </location>
</feature>
<dbReference type="PROSITE" id="PS51207">
    <property type="entry name" value="PXA"/>
    <property type="match status" value="1"/>
</dbReference>
<comment type="subcellular location">
    <subcellularLocation>
        <location evidence="1">Cytoplasm</location>
    </subcellularLocation>
</comment>
<dbReference type="Pfam" id="PF02194">
    <property type="entry name" value="PXA"/>
    <property type="match status" value="1"/>
</dbReference>
<evidence type="ECO:0000313" key="7">
    <source>
        <dbReference type="EMBL" id="GMH22206.1"/>
    </source>
</evidence>
<dbReference type="PANTHER" id="PTHR22999:SF28">
    <property type="entry name" value="PHOX (PX) DOMAIN-CONTAINING PROTEIN"/>
    <property type="match status" value="1"/>
</dbReference>
<dbReference type="PROSITE" id="PS50195">
    <property type="entry name" value="PX"/>
    <property type="match status" value="1"/>
</dbReference>
<feature type="region of interest" description="Disordered" evidence="3">
    <location>
        <begin position="860"/>
        <end position="889"/>
    </location>
</feature>
<dbReference type="SMART" id="SM00313">
    <property type="entry name" value="PXA"/>
    <property type="match status" value="1"/>
</dbReference>
<proteinExistence type="predicted"/>
<dbReference type="GO" id="GO:0005768">
    <property type="term" value="C:endosome"/>
    <property type="evidence" value="ECO:0007669"/>
    <property type="project" value="UniProtKB-ARBA"/>
</dbReference>
<evidence type="ECO:0000256" key="2">
    <source>
        <dbReference type="ARBA" id="ARBA00022490"/>
    </source>
</evidence>
<accession>A0AAD3T5F2</accession>
<name>A0AAD3T5F2_NEPGR</name>
<dbReference type="SMART" id="SM00312">
    <property type="entry name" value="PX"/>
    <property type="match status" value="1"/>
</dbReference>
<feature type="domain" description="PXA" evidence="6">
    <location>
        <begin position="106"/>
        <end position="289"/>
    </location>
</feature>
<keyword evidence="4" id="KW-0812">Transmembrane</keyword>
<dbReference type="InterPro" id="IPR051837">
    <property type="entry name" value="SortingNexin/PXDomain-PKLike"/>
</dbReference>
<feature type="region of interest" description="Disordered" evidence="3">
    <location>
        <begin position="509"/>
        <end position="550"/>
    </location>
</feature>
<dbReference type="AlphaFoldDB" id="A0AAD3T5F2"/>
<evidence type="ECO:0000313" key="8">
    <source>
        <dbReference type="Proteomes" id="UP001279734"/>
    </source>
</evidence>
<dbReference type="InterPro" id="IPR003114">
    <property type="entry name" value="Phox_assoc"/>
</dbReference>
<feature type="transmembrane region" description="Helical" evidence="4">
    <location>
        <begin position="21"/>
        <end position="36"/>
    </location>
</feature>
<dbReference type="GO" id="GO:0016020">
    <property type="term" value="C:membrane"/>
    <property type="evidence" value="ECO:0007669"/>
    <property type="project" value="UniProtKB-ARBA"/>
</dbReference>
<protein>
    <submittedName>
        <fullName evidence="7">Uncharacterized protein</fullName>
    </submittedName>
</protein>
<keyword evidence="8" id="KW-1185">Reference proteome</keyword>
<evidence type="ECO:0000259" key="6">
    <source>
        <dbReference type="PROSITE" id="PS51207"/>
    </source>
</evidence>
<sequence length="1151" mass="129980">MATERQTVTFRDLVEEAKKRVVFLGICIIGLSYLMSLTSSSVWVNLPAAASLTIIFRYLALDLEMRRKAVTYNSRSIAENSDAQKKPFEDPKAVVKKANWRRKVNSPVVEDAIDKFTRHLVSEWITDLWYSRLTPDREGPEELLDIINGVMGEISSRVRNINLIDLLTRDVIHLVCNHLELFRACQAKIEKQKLESLTFDQRDLELRLILAADDKLHPALFSVEAEHKVLQHLMDGVISLTFRPEDLHCTLLRYIARELLACAVMRPVLNLANPRFVNERIEALVISVRNANGGGPTAEDAFQSKQNDPPKISPNHFNRFIDPSVTGVELVQLKTIQSKNSVDKPQGENVSGTNLSKDPLLLVDAHSTRSWNSLPENMQTCDGGNVQRSHSGGDWGNMLDYFSHRKTQALAPENFENMWTKGRNYRNDESQMGEKALQRSSARAPYMVSSSDGLSLHKEKNGVANVNTSKKGMILSGSGVRPRAETTYSFPDRSVSARPLLLLDEDDDEHELLPSDKTESGSSSCYSSEGEDSSITGLDTPTTKVWDGRNNKRSGVAHIRHPLESTSKKMPRRYNRRNYHRMPRMQSDRQVSRLPSQKVPVWQEVERTTLLSGDGLDILNPLKHNAKDDESSDDYDTEIIGRVQSGAGASSSAYSVHQSYISAKSPQTTYFRDTYIKLRCEVFGANIVKSSSKTFAVYSISVTDANNNSWSIKRRFRHFEELHQRLKEYPEYYLHLPPKHFLSTGLDVPVILERCKLLDRYLKELMQLPTVSGSIEVWDFLSVDSQTYMFSSTFSIVDTLPVALDDKPPENSTTGSDYGGIQGTIIDPFKSGREFAESVIKEYTSYMNSNSAADALKLDGKRKSPAASPVKSPAHGYRKTLEDSGSNLDTKVRNHVNSAKDLAHTGKRKEIQDSQQKSERFLDAVSDPTLPMEWVPPNLSAPILDLVDVIFQLQEGAWIRRNAFWVAKQILKLGMGDALDDWLIEKIQLLRKGSVIASLIQRVEQILWPDGIFLTKHPKRRRPSLPGSSSLVSSPSLSSPHYQHPGQIPSPKEQENRKLDDQQQKEVDRRAKFVYEIMIDNAPAAVVGLIGRKEYEQCAKDLYFFLQSVVCMKQLMLELVEIVLLAVFPELNFAIKQLHEEKSKFGEFRPS</sequence>
<dbReference type="Gene3D" id="3.30.1520.10">
    <property type="entry name" value="Phox-like domain"/>
    <property type="match status" value="1"/>
</dbReference>
<keyword evidence="2" id="KW-0963">Cytoplasm</keyword>
<dbReference type="InterPro" id="IPR001683">
    <property type="entry name" value="PX_dom"/>
</dbReference>
<evidence type="ECO:0000256" key="1">
    <source>
        <dbReference type="ARBA" id="ARBA00004496"/>
    </source>
</evidence>
<dbReference type="EMBL" id="BSYO01000024">
    <property type="protein sequence ID" value="GMH22206.1"/>
    <property type="molecule type" value="Genomic_DNA"/>
</dbReference>
<dbReference type="Pfam" id="PF08628">
    <property type="entry name" value="Nexin_C"/>
    <property type="match status" value="1"/>
</dbReference>
<feature type="domain" description="PX" evidence="5">
    <location>
        <begin position="676"/>
        <end position="788"/>
    </location>
</feature>
<evidence type="ECO:0000259" key="5">
    <source>
        <dbReference type="PROSITE" id="PS50195"/>
    </source>
</evidence>
<dbReference type="Pfam" id="PF00787">
    <property type="entry name" value="PX"/>
    <property type="match status" value="1"/>
</dbReference>
<dbReference type="SUPFAM" id="SSF64268">
    <property type="entry name" value="PX domain"/>
    <property type="match status" value="1"/>
</dbReference>
<organism evidence="7 8">
    <name type="scientific">Nepenthes gracilis</name>
    <name type="common">Slender pitcher plant</name>
    <dbReference type="NCBI Taxonomy" id="150966"/>
    <lineage>
        <taxon>Eukaryota</taxon>
        <taxon>Viridiplantae</taxon>
        <taxon>Streptophyta</taxon>
        <taxon>Embryophyta</taxon>
        <taxon>Tracheophyta</taxon>
        <taxon>Spermatophyta</taxon>
        <taxon>Magnoliopsida</taxon>
        <taxon>eudicotyledons</taxon>
        <taxon>Gunneridae</taxon>
        <taxon>Pentapetalae</taxon>
        <taxon>Caryophyllales</taxon>
        <taxon>Nepenthaceae</taxon>
        <taxon>Nepenthes</taxon>
    </lineage>
</organism>
<dbReference type="InterPro" id="IPR013937">
    <property type="entry name" value="Sorting_nexin_C"/>
</dbReference>
<gene>
    <name evidence="7" type="ORF">Nepgr_024049</name>
</gene>
<comment type="caution">
    <text evidence="7">The sequence shown here is derived from an EMBL/GenBank/DDBJ whole genome shotgun (WGS) entry which is preliminary data.</text>
</comment>
<feature type="compositionally biased region" description="Basic and acidic residues" evidence="3">
    <location>
        <begin position="1052"/>
        <end position="1064"/>
    </location>
</feature>
<keyword evidence="4" id="KW-0472">Membrane</keyword>
<evidence type="ECO:0000256" key="3">
    <source>
        <dbReference type="SAM" id="MobiDB-lite"/>
    </source>
</evidence>
<dbReference type="InterPro" id="IPR036871">
    <property type="entry name" value="PX_dom_sf"/>
</dbReference>
<reference evidence="7" key="1">
    <citation type="submission" date="2023-05" db="EMBL/GenBank/DDBJ databases">
        <title>Nepenthes gracilis genome sequencing.</title>
        <authorList>
            <person name="Fukushima K."/>
        </authorList>
    </citation>
    <scope>NUCLEOTIDE SEQUENCE</scope>
    <source>
        <strain evidence="7">SING2019-196</strain>
    </source>
</reference>
<dbReference type="GO" id="GO:0035091">
    <property type="term" value="F:phosphatidylinositol binding"/>
    <property type="evidence" value="ECO:0007669"/>
    <property type="project" value="InterPro"/>
</dbReference>